<accession>A0A1B7W3L2</accession>
<evidence type="ECO:0000313" key="1">
    <source>
        <dbReference type="EMBL" id="OBQ31683.1"/>
    </source>
</evidence>
<feature type="non-terminal residue" evidence="1">
    <location>
        <position position="171"/>
    </location>
</feature>
<comment type="caution">
    <text evidence="1">The sequence shown here is derived from an EMBL/GenBank/DDBJ whole genome shotgun (WGS) entry which is preliminary data.</text>
</comment>
<organism evidence="1 2">
    <name type="scientific">Aphanizomenon flos-aquae WA102</name>
    <dbReference type="NCBI Taxonomy" id="1710896"/>
    <lineage>
        <taxon>Bacteria</taxon>
        <taxon>Bacillati</taxon>
        <taxon>Cyanobacteriota</taxon>
        <taxon>Cyanophyceae</taxon>
        <taxon>Nostocales</taxon>
        <taxon>Aphanizomenonaceae</taxon>
        <taxon>Aphanizomenon</taxon>
    </lineage>
</organism>
<gene>
    <name evidence="1" type="ORF">AN484_28780</name>
</gene>
<reference evidence="1 2" key="1">
    <citation type="submission" date="2015-09" db="EMBL/GenBank/DDBJ databases">
        <title>Aphanizomenon flos-aquae WA102.</title>
        <authorList>
            <person name="Driscoll C."/>
        </authorList>
    </citation>
    <scope>NUCLEOTIDE SEQUENCE [LARGE SCALE GENOMIC DNA]</scope>
    <source>
        <strain evidence="1">WA102</strain>
    </source>
</reference>
<dbReference type="AlphaFoldDB" id="A0A1B7W3L2"/>
<feature type="non-terminal residue" evidence="1">
    <location>
        <position position="1"/>
    </location>
</feature>
<protein>
    <submittedName>
        <fullName evidence="1">Uncharacterized protein</fullName>
    </submittedName>
</protein>
<dbReference type="EMBL" id="LJOW01001083">
    <property type="protein sequence ID" value="OBQ31683.1"/>
    <property type="molecule type" value="Genomic_DNA"/>
</dbReference>
<dbReference type="Proteomes" id="UP000092093">
    <property type="component" value="Unassembled WGS sequence"/>
</dbReference>
<name>A0A1B7W3L2_APHFL</name>
<proteinExistence type="predicted"/>
<sequence>GGNKGMVVMTQQPMGLGLTGQSAEVHFAKVQRVGEKGNCLLMYDSGTQLSLVSLAYVMRAGLRRIDKSRLEVDVLGGQTQSYGKYLLVLEDCAGAKHEILVRAVAQIGKAYIAKCPDWIGEILPGLEGQEAELTQLPGNVDVMLGLDQVRYFPVESGRYQRLTYQVSGFRG</sequence>
<evidence type="ECO:0000313" key="2">
    <source>
        <dbReference type="Proteomes" id="UP000092093"/>
    </source>
</evidence>